<keyword evidence="2" id="KW-1185">Reference proteome</keyword>
<dbReference type="InterPro" id="IPR038883">
    <property type="entry name" value="AN11006-like"/>
</dbReference>
<sequence>MDESPLAKLSGELRNQIYELVLYEPTGIPLYAGPFKTRPTDYELMVRHLNKPATPPNNPLRGLPQTCKAIRHETLLLCFALNKVTIYAKILDANHKVNLTRYYTSTLARWARLVGRQQCAQVKDVVFDCGTATNMIEYEKEKYFGSSPYVGLLRDDNFEDHGSREMTASLSEHLGLDIDIIKRARWHRFDEVDKFKVLDWDLLYPRLESYFPSLQAFDIKFHVTVISNSSTRPEELLIHNKHWNWAWGSDTDAFLRLIESFFSTLENLSYPMNRYVQRLSDHVEMENSVYDFLADIYTYT</sequence>
<evidence type="ECO:0000313" key="1">
    <source>
        <dbReference type="EMBL" id="CAK4033073.1"/>
    </source>
</evidence>
<dbReference type="EMBL" id="CAVMBE010000077">
    <property type="protein sequence ID" value="CAK4033073.1"/>
    <property type="molecule type" value="Genomic_DNA"/>
</dbReference>
<gene>
    <name evidence="1" type="ORF">LECACI_7A008231</name>
</gene>
<dbReference type="PANTHER" id="PTHR42085:SF1">
    <property type="entry name" value="F-BOX DOMAIN-CONTAINING PROTEIN"/>
    <property type="match status" value="1"/>
</dbReference>
<accession>A0AAI8Z5Y1</accession>
<comment type="caution">
    <text evidence="1">The sequence shown here is derived from an EMBL/GenBank/DDBJ whole genome shotgun (WGS) entry which is preliminary data.</text>
</comment>
<dbReference type="Proteomes" id="UP001296104">
    <property type="component" value="Unassembled WGS sequence"/>
</dbReference>
<dbReference type="PANTHER" id="PTHR42085">
    <property type="entry name" value="F-BOX DOMAIN-CONTAINING PROTEIN"/>
    <property type="match status" value="1"/>
</dbReference>
<name>A0AAI8Z5Y1_9PEZI</name>
<dbReference type="AlphaFoldDB" id="A0AAI8Z5Y1"/>
<protein>
    <submittedName>
        <fullName evidence="1">Uncharacterized protein</fullName>
    </submittedName>
</protein>
<proteinExistence type="predicted"/>
<reference evidence="1" key="1">
    <citation type="submission" date="2023-11" db="EMBL/GenBank/DDBJ databases">
        <authorList>
            <person name="Alioto T."/>
            <person name="Alioto T."/>
            <person name="Gomez Garrido J."/>
        </authorList>
    </citation>
    <scope>NUCLEOTIDE SEQUENCE</scope>
</reference>
<organism evidence="1 2">
    <name type="scientific">Lecanosticta acicola</name>
    <dbReference type="NCBI Taxonomy" id="111012"/>
    <lineage>
        <taxon>Eukaryota</taxon>
        <taxon>Fungi</taxon>
        <taxon>Dikarya</taxon>
        <taxon>Ascomycota</taxon>
        <taxon>Pezizomycotina</taxon>
        <taxon>Dothideomycetes</taxon>
        <taxon>Dothideomycetidae</taxon>
        <taxon>Mycosphaerellales</taxon>
        <taxon>Mycosphaerellaceae</taxon>
        <taxon>Lecanosticta</taxon>
    </lineage>
</organism>
<evidence type="ECO:0000313" key="2">
    <source>
        <dbReference type="Proteomes" id="UP001296104"/>
    </source>
</evidence>